<organism evidence="7 8">
    <name type="scientific">Acinetobacter baumannii</name>
    <dbReference type="NCBI Taxonomy" id="470"/>
    <lineage>
        <taxon>Bacteria</taxon>
        <taxon>Pseudomonadati</taxon>
        <taxon>Pseudomonadota</taxon>
        <taxon>Gammaproteobacteria</taxon>
        <taxon>Moraxellales</taxon>
        <taxon>Moraxellaceae</taxon>
        <taxon>Acinetobacter</taxon>
        <taxon>Acinetobacter calcoaceticus/baumannii complex</taxon>
    </lineage>
</organism>
<dbReference type="PANTHER" id="PTHR42770">
    <property type="entry name" value="AMINO ACID TRANSPORTER-RELATED"/>
    <property type="match status" value="1"/>
</dbReference>
<dbReference type="GO" id="GO:0055085">
    <property type="term" value="P:transmembrane transport"/>
    <property type="evidence" value="ECO:0007669"/>
    <property type="project" value="InterPro"/>
</dbReference>
<dbReference type="Gene3D" id="1.20.1740.10">
    <property type="entry name" value="Amino acid/polyamine transporter I"/>
    <property type="match status" value="1"/>
</dbReference>
<comment type="subcellular location">
    <subcellularLocation>
        <location evidence="1">Membrane</location>
        <topology evidence="1">Multi-pass membrane protein</topology>
    </subcellularLocation>
</comment>
<feature type="transmembrane region" description="Helical" evidence="5">
    <location>
        <begin position="17"/>
        <end position="34"/>
    </location>
</feature>
<feature type="transmembrane region" description="Helical" evidence="5">
    <location>
        <begin position="54"/>
        <end position="72"/>
    </location>
</feature>
<keyword evidence="2 5" id="KW-0812">Transmembrane</keyword>
<evidence type="ECO:0000256" key="5">
    <source>
        <dbReference type="SAM" id="Phobius"/>
    </source>
</evidence>
<feature type="transmembrane region" description="Helical" evidence="5">
    <location>
        <begin position="130"/>
        <end position="147"/>
    </location>
</feature>
<evidence type="ECO:0000256" key="2">
    <source>
        <dbReference type="ARBA" id="ARBA00022692"/>
    </source>
</evidence>
<dbReference type="Pfam" id="PF00324">
    <property type="entry name" value="AA_permease"/>
    <property type="match status" value="1"/>
</dbReference>
<name>A0A3R9T5Z0_ACIBA</name>
<keyword evidence="3 5" id="KW-1133">Transmembrane helix</keyword>
<keyword evidence="4 5" id="KW-0472">Membrane</keyword>
<feature type="domain" description="Amino acid permease/ SLC12A" evidence="6">
    <location>
        <begin position="21"/>
        <end position="167"/>
    </location>
</feature>
<dbReference type="InterPro" id="IPR050367">
    <property type="entry name" value="APC_superfamily"/>
</dbReference>
<evidence type="ECO:0000313" key="8">
    <source>
        <dbReference type="Proteomes" id="UP000280073"/>
    </source>
</evidence>
<feature type="non-terminal residue" evidence="7">
    <location>
        <position position="173"/>
    </location>
</feature>
<protein>
    <submittedName>
        <fullName evidence="7">APC family permease</fullName>
    </submittedName>
</protein>
<proteinExistence type="predicted"/>
<feature type="transmembrane region" description="Helical" evidence="5">
    <location>
        <begin position="154"/>
        <end position="171"/>
    </location>
</feature>
<evidence type="ECO:0000256" key="1">
    <source>
        <dbReference type="ARBA" id="ARBA00004141"/>
    </source>
</evidence>
<dbReference type="GO" id="GO:0016020">
    <property type="term" value="C:membrane"/>
    <property type="evidence" value="ECO:0007669"/>
    <property type="project" value="UniProtKB-SubCell"/>
</dbReference>
<evidence type="ECO:0000313" key="7">
    <source>
        <dbReference type="EMBL" id="RSR46114.1"/>
    </source>
</evidence>
<dbReference type="PANTHER" id="PTHR42770:SF8">
    <property type="entry name" value="PUTRESCINE IMPORTER PUUP"/>
    <property type="match status" value="1"/>
</dbReference>
<comment type="caution">
    <text evidence="7">The sequence shown here is derived from an EMBL/GenBank/DDBJ whole genome shotgun (WGS) entry which is preliminary data.</text>
</comment>
<dbReference type="EMBL" id="RFDI01001330">
    <property type="protein sequence ID" value="RSR46114.1"/>
    <property type="molecule type" value="Genomic_DNA"/>
</dbReference>
<dbReference type="InterPro" id="IPR004841">
    <property type="entry name" value="AA-permease/SLC12A_dom"/>
</dbReference>
<accession>A0A3R9T5Z0</accession>
<reference evidence="7 8" key="1">
    <citation type="submission" date="2018-10" db="EMBL/GenBank/DDBJ databases">
        <title>GWAS and RNA-Seq identify cryptic mechanisms of antimicrobial resistance in Acinetobacter baumannii.</title>
        <authorList>
            <person name="Sahl J.W."/>
        </authorList>
    </citation>
    <scope>NUCLEOTIDE SEQUENCE [LARGE SCALE GENOMIC DNA]</scope>
    <source>
        <strain evidence="7 8">TG28175</strain>
    </source>
</reference>
<dbReference type="AlphaFoldDB" id="A0A3R9T5Z0"/>
<gene>
    <name evidence="7" type="ORF">EA686_20145</name>
</gene>
<evidence type="ECO:0000256" key="4">
    <source>
        <dbReference type="ARBA" id="ARBA00023136"/>
    </source>
</evidence>
<evidence type="ECO:0000256" key="3">
    <source>
        <dbReference type="ARBA" id="ARBA00022989"/>
    </source>
</evidence>
<evidence type="ECO:0000259" key="6">
    <source>
        <dbReference type="Pfam" id="PF00324"/>
    </source>
</evidence>
<dbReference type="Proteomes" id="UP000280073">
    <property type="component" value="Unassembled WGS sequence"/>
</dbReference>
<sequence length="173" mass="19408">MTNLSGTKPTAKLQKNLVLWHIIIIGLAYIQPLTLFDTFGLVSERSGGHVPTSYIFALVAILLTSISYGHMIKRYPSSGSAYTYAQKSIHPNVGFMVGWSSWLDYLLSPLVNIILADIYLRALFPEVNNWLWVIGLTALMTVINLFGARFVARFNSTIVVIQLGVIFYFVYQV</sequence>